<dbReference type="InterPro" id="IPR023378">
    <property type="entry name" value="YheA/YmcA-like_dom_sf"/>
</dbReference>
<dbReference type="Gene3D" id="1.20.1500.10">
    <property type="entry name" value="YheA/YmcA-like"/>
    <property type="match status" value="1"/>
</dbReference>
<dbReference type="AlphaFoldDB" id="A0A1M7K8L7"/>
<protein>
    <submittedName>
        <fullName evidence="1">Control of competence regulator ComK, YlbF/YmcA</fullName>
    </submittedName>
</protein>
<gene>
    <name evidence="1" type="ORF">SAMN02746066_02596</name>
</gene>
<dbReference type="RefSeq" id="WP_073288346.1">
    <property type="nucleotide sequence ID" value="NZ_FRCP01000013.1"/>
</dbReference>
<dbReference type="Pfam" id="PF06133">
    <property type="entry name" value="Com_YlbF"/>
    <property type="match status" value="1"/>
</dbReference>
<keyword evidence="2" id="KW-1185">Reference proteome</keyword>
<evidence type="ECO:0000313" key="1">
    <source>
        <dbReference type="EMBL" id="SHM61564.1"/>
    </source>
</evidence>
<dbReference type="EMBL" id="FRCP01000013">
    <property type="protein sequence ID" value="SHM61564.1"/>
    <property type="molecule type" value="Genomic_DNA"/>
</dbReference>
<reference evidence="1 2" key="1">
    <citation type="submission" date="2016-11" db="EMBL/GenBank/DDBJ databases">
        <authorList>
            <person name="Jaros S."/>
            <person name="Januszkiewicz K."/>
            <person name="Wedrychowicz H."/>
        </authorList>
    </citation>
    <scope>NUCLEOTIDE SEQUENCE [LARGE SCALE GENOMIC DNA]</scope>
    <source>
        <strain evidence="1 2">DSM 15930</strain>
    </source>
</reference>
<dbReference type="STRING" id="1120996.SAMN02746066_02596"/>
<accession>A0A1M7K8L7</accession>
<name>A0A1M7K8L7_9FIRM</name>
<dbReference type="InterPro" id="IPR010368">
    <property type="entry name" value="Com_YlbF"/>
</dbReference>
<proteinExistence type="predicted"/>
<dbReference type="Proteomes" id="UP000184038">
    <property type="component" value="Unassembled WGS sequence"/>
</dbReference>
<evidence type="ECO:0000313" key="2">
    <source>
        <dbReference type="Proteomes" id="UP000184038"/>
    </source>
</evidence>
<dbReference type="OrthoDB" id="1766338at2"/>
<organism evidence="1 2">
    <name type="scientific">Anaerosporobacter mobilis DSM 15930</name>
    <dbReference type="NCBI Taxonomy" id="1120996"/>
    <lineage>
        <taxon>Bacteria</taxon>
        <taxon>Bacillati</taxon>
        <taxon>Bacillota</taxon>
        <taxon>Clostridia</taxon>
        <taxon>Lachnospirales</taxon>
        <taxon>Lachnospiraceae</taxon>
        <taxon>Anaerosporobacter</taxon>
    </lineage>
</organism>
<dbReference type="SUPFAM" id="SSF158622">
    <property type="entry name" value="YheA/YmcA-like"/>
    <property type="match status" value="1"/>
</dbReference>
<sequence length="111" mass="13399">MSDIEFQMKNLVNSIKQSNEYNQYQRLYGEIGENEKLLTRLNEFRMRSFQIQLDQEENSIGICKSLREEFKDILMLPSVQEFLIAEQRVNTTLRDINHYIWDNIEMNVDFI</sequence>